<reference evidence="3 4" key="1">
    <citation type="submission" date="2017-07" db="EMBL/GenBank/DDBJ databases">
        <title>Isolation and whole genome analysis of endospore-forming bacteria from heroin.</title>
        <authorList>
            <person name="Kalinowski J."/>
            <person name="Ahrens B."/>
            <person name="Al-Dilaimi A."/>
            <person name="Winkler A."/>
            <person name="Wibberg D."/>
            <person name="Schleenbecker U."/>
            <person name="Ruckert C."/>
            <person name="Wolfel R."/>
            <person name="Grass G."/>
        </authorList>
    </citation>
    <scope>NUCLEOTIDE SEQUENCE [LARGE SCALE GENOMIC DNA]</scope>
    <source>
        <strain evidence="3 4">7528</strain>
    </source>
</reference>
<evidence type="ECO:0000313" key="3">
    <source>
        <dbReference type="EMBL" id="PAD21105.1"/>
    </source>
</evidence>
<evidence type="ECO:0000256" key="1">
    <source>
        <dbReference type="ARBA" id="ARBA00010577"/>
    </source>
</evidence>
<dbReference type="InterPro" id="IPR005648">
    <property type="entry name" value="FlgD"/>
</dbReference>
<keyword evidence="2" id="KW-1005">Bacterial flagellum biogenesis</keyword>
<name>A0A268AAF3_9BACI</name>
<comment type="similarity">
    <text evidence="1">Belongs to the FlgD family.</text>
</comment>
<gene>
    <name evidence="3" type="ORF">CHH64_11185</name>
</gene>
<dbReference type="RefSeq" id="WP_095230129.1">
    <property type="nucleotide sequence ID" value="NZ_NPBD01000002.1"/>
</dbReference>
<accession>A0A268AAF3</accession>
<evidence type="ECO:0000256" key="2">
    <source>
        <dbReference type="ARBA" id="ARBA00022795"/>
    </source>
</evidence>
<dbReference type="GO" id="GO:0044781">
    <property type="term" value="P:bacterial-type flagellum organization"/>
    <property type="evidence" value="ECO:0007669"/>
    <property type="project" value="UniProtKB-KW"/>
</dbReference>
<dbReference type="AlphaFoldDB" id="A0A268AAF3"/>
<evidence type="ECO:0000313" key="4">
    <source>
        <dbReference type="Proteomes" id="UP000216013"/>
    </source>
</evidence>
<organism evidence="3 4">
    <name type="scientific">Terribacillus saccharophilus</name>
    <dbReference type="NCBI Taxonomy" id="361277"/>
    <lineage>
        <taxon>Bacteria</taxon>
        <taxon>Bacillati</taxon>
        <taxon>Bacillota</taxon>
        <taxon>Bacilli</taxon>
        <taxon>Bacillales</taxon>
        <taxon>Bacillaceae</taxon>
        <taxon>Terribacillus</taxon>
    </lineage>
</organism>
<protein>
    <submittedName>
        <fullName evidence="3">Flagellar hook assembly protein FlgD</fullName>
    </submittedName>
</protein>
<keyword evidence="3" id="KW-0966">Cell projection</keyword>
<dbReference type="Pfam" id="PF03963">
    <property type="entry name" value="FlgD"/>
    <property type="match status" value="1"/>
</dbReference>
<dbReference type="Proteomes" id="UP000216013">
    <property type="component" value="Unassembled WGS sequence"/>
</dbReference>
<keyword evidence="3" id="KW-0282">Flagellum</keyword>
<keyword evidence="3" id="KW-0969">Cilium</keyword>
<sequence length="147" mass="16272">MTTTGAIDSSYYLDSQSKRTPSSTLDKDDFLQILMVQLQNQDPTSPMDDSKFVDQMTSFTTLEQVMNMSEAVEYMAGNSSIMSPVLEYSHMIDKNVTYNEYDVDTGEITDTITSKVTAVTQQGGYAVLELENGKSIFADAVTKVSNK</sequence>
<comment type="caution">
    <text evidence="3">The sequence shown here is derived from an EMBL/GenBank/DDBJ whole genome shotgun (WGS) entry which is preliminary data.</text>
</comment>
<proteinExistence type="inferred from homology"/>
<dbReference type="EMBL" id="NPBV01000018">
    <property type="protein sequence ID" value="PAD21105.1"/>
    <property type="molecule type" value="Genomic_DNA"/>
</dbReference>
<dbReference type="OrthoDB" id="280334at2"/>